<dbReference type="NCBIfam" id="TIGR00457">
    <property type="entry name" value="asnS"/>
    <property type="match status" value="1"/>
</dbReference>
<keyword evidence="7" id="KW-0963">Cytoplasm</keyword>
<evidence type="ECO:0000259" key="8">
    <source>
        <dbReference type="PROSITE" id="PS50862"/>
    </source>
</evidence>
<dbReference type="SUPFAM" id="SSF55681">
    <property type="entry name" value="Class II aaRS and biotin synthetases"/>
    <property type="match status" value="1"/>
</dbReference>
<dbReference type="InterPro" id="IPR045864">
    <property type="entry name" value="aa-tRNA-synth_II/BPL/LPL"/>
</dbReference>
<dbReference type="GO" id="GO:0006421">
    <property type="term" value="P:asparaginyl-tRNA aminoacylation"/>
    <property type="evidence" value="ECO:0007669"/>
    <property type="project" value="UniProtKB-UniRule"/>
</dbReference>
<comment type="catalytic activity">
    <reaction evidence="7">
        <text>tRNA(Asn) + L-asparagine + ATP = L-asparaginyl-tRNA(Asn) + AMP + diphosphate + H(+)</text>
        <dbReference type="Rhea" id="RHEA:11180"/>
        <dbReference type="Rhea" id="RHEA-COMP:9659"/>
        <dbReference type="Rhea" id="RHEA-COMP:9674"/>
        <dbReference type="ChEBI" id="CHEBI:15378"/>
        <dbReference type="ChEBI" id="CHEBI:30616"/>
        <dbReference type="ChEBI" id="CHEBI:33019"/>
        <dbReference type="ChEBI" id="CHEBI:58048"/>
        <dbReference type="ChEBI" id="CHEBI:78442"/>
        <dbReference type="ChEBI" id="CHEBI:78515"/>
        <dbReference type="ChEBI" id="CHEBI:456215"/>
        <dbReference type="EC" id="6.1.1.22"/>
    </reaction>
</comment>
<sequence>MNQEPLVERIGSYENRKITLKGWVYNKRSSGKIRFVLLRDGTGIIQCVFLNGQVSEDAFELADSVTQESSVEISGTVRKDERAPGGYELTAIDMKLIALADPYPITPKEHGVDFLMKHRHLWIRSQRQVAILRIRSEVIKACRDYLDDNGFILCDTPILTPAACEGTTTLFNVDYYGEPVFLTQSGQLYNEPLCAAVRKTYCFGPTFRAEKSKTRRHLTEFWMLEPEVAFLELEENMDLAEDLLIYLVRRVLKRRRKELGILERDLSKLEAIKKPFPRITYAEAIELLRKKDKDIRFGQDFGGDEETIIGESFDRPVLIHHYPAAIKAFYMKRDSKNPELALATDMIAPEGYGELVGGGQREDNIGELEKRIKEYNLPRDAFEWYLDVRRYGSFPHSGFGLGIERTVAWICGVRHVRETIPFPRMLEKIYP</sequence>
<evidence type="ECO:0000256" key="7">
    <source>
        <dbReference type="HAMAP-Rule" id="MF_00534"/>
    </source>
</evidence>
<evidence type="ECO:0000313" key="10">
    <source>
        <dbReference type="Proteomes" id="UP000215559"/>
    </source>
</evidence>
<comment type="caution">
    <text evidence="9">The sequence shown here is derived from an EMBL/GenBank/DDBJ whole genome shotgun (WGS) entry which is preliminary data.</text>
</comment>
<dbReference type="PANTHER" id="PTHR22594:SF34">
    <property type="entry name" value="ASPARAGINE--TRNA LIGASE, MITOCHONDRIAL-RELATED"/>
    <property type="match status" value="1"/>
</dbReference>
<keyword evidence="2 7" id="KW-0436">Ligase</keyword>
<dbReference type="HAMAP" id="MF_00534">
    <property type="entry name" value="Asn_tRNA_synth"/>
    <property type="match status" value="1"/>
</dbReference>
<dbReference type="AlphaFoldDB" id="A0A235BSR2"/>
<comment type="subcellular location">
    <subcellularLocation>
        <location evidence="7">Cytoplasm</location>
    </subcellularLocation>
</comment>
<evidence type="ECO:0000256" key="5">
    <source>
        <dbReference type="ARBA" id="ARBA00022917"/>
    </source>
</evidence>
<dbReference type="InterPro" id="IPR012340">
    <property type="entry name" value="NA-bd_OB-fold"/>
</dbReference>
<dbReference type="PANTHER" id="PTHR22594">
    <property type="entry name" value="ASPARTYL/LYSYL-TRNA SYNTHETASE"/>
    <property type="match status" value="1"/>
</dbReference>
<dbReference type="GO" id="GO:0004816">
    <property type="term" value="F:asparagine-tRNA ligase activity"/>
    <property type="evidence" value="ECO:0007669"/>
    <property type="project" value="UniProtKB-UniRule"/>
</dbReference>
<dbReference type="Pfam" id="PF00152">
    <property type="entry name" value="tRNA-synt_2"/>
    <property type="match status" value="1"/>
</dbReference>
<evidence type="ECO:0000256" key="1">
    <source>
        <dbReference type="ARBA" id="ARBA00008226"/>
    </source>
</evidence>
<organism evidence="9 10">
    <name type="scientific">candidate division WOR-3 bacterium JGI_Cruoil_03_51_56</name>
    <dbReference type="NCBI Taxonomy" id="1973747"/>
    <lineage>
        <taxon>Bacteria</taxon>
        <taxon>Bacteria division WOR-3</taxon>
    </lineage>
</organism>
<gene>
    <name evidence="7" type="primary">asnS</name>
    <name evidence="9" type="ORF">CH330_07605</name>
</gene>
<keyword evidence="6 7" id="KW-0030">Aminoacyl-tRNA synthetase</keyword>
<dbReference type="PRINTS" id="PR01042">
    <property type="entry name" value="TRNASYNTHASP"/>
</dbReference>
<evidence type="ECO:0000256" key="4">
    <source>
        <dbReference type="ARBA" id="ARBA00022840"/>
    </source>
</evidence>
<evidence type="ECO:0000256" key="6">
    <source>
        <dbReference type="ARBA" id="ARBA00023146"/>
    </source>
</evidence>
<evidence type="ECO:0000256" key="2">
    <source>
        <dbReference type="ARBA" id="ARBA00022598"/>
    </source>
</evidence>
<evidence type="ECO:0000313" key="9">
    <source>
        <dbReference type="EMBL" id="OYD14767.1"/>
    </source>
</evidence>
<keyword evidence="5 7" id="KW-0648">Protein biosynthesis</keyword>
<name>A0A235BSR2_UNCW3</name>
<dbReference type="GO" id="GO:0005524">
    <property type="term" value="F:ATP binding"/>
    <property type="evidence" value="ECO:0007669"/>
    <property type="project" value="UniProtKB-UniRule"/>
</dbReference>
<dbReference type="InterPro" id="IPR002312">
    <property type="entry name" value="Asp/Asn-tRNA-synth_IIb"/>
</dbReference>
<reference evidence="9 10" key="1">
    <citation type="submission" date="2017-07" db="EMBL/GenBank/DDBJ databases">
        <title>Recovery of genomes from metagenomes via a dereplication, aggregation, and scoring strategy.</title>
        <authorList>
            <person name="Sieber C.M."/>
            <person name="Probst A.J."/>
            <person name="Sharrar A."/>
            <person name="Thomas B.C."/>
            <person name="Hess M."/>
            <person name="Tringe S.G."/>
            <person name="Banfield J.F."/>
        </authorList>
    </citation>
    <scope>NUCLEOTIDE SEQUENCE [LARGE SCALE GENOMIC DNA]</scope>
    <source>
        <strain evidence="9">JGI_Cruoil_03_51_56</strain>
    </source>
</reference>
<evidence type="ECO:0000256" key="3">
    <source>
        <dbReference type="ARBA" id="ARBA00022741"/>
    </source>
</evidence>
<protein>
    <recommendedName>
        <fullName evidence="7">Asparagine--tRNA ligase</fullName>
        <ecNumber evidence="7">6.1.1.22</ecNumber>
    </recommendedName>
    <alternativeName>
        <fullName evidence="7">Asparaginyl-tRNA synthetase</fullName>
        <shortName evidence="7">AsnRS</shortName>
    </alternativeName>
</protein>
<dbReference type="NCBIfam" id="NF003037">
    <property type="entry name" value="PRK03932.1"/>
    <property type="match status" value="1"/>
</dbReference>
<dbReference type="PROSITE" id="PS50862">
    <property type="entry name" value="AA_TRNA_LIGASE_II"/>
    <property type="match status" value="1"/>
</dbReference>
<dbReference type="InterPro" id="IPR004522">
    <property type="entry name" value="Asn-tRNA-ligase"/>
</dbReference>
<comment type="similarity">
    <text evidence="1 7">Belongs to the class-II aminoacyl-tRNA synthetase family.</text>
</comment>
<keyword evidence="4 7" id="KW-0067">ATP-binding</keyword>
<dbReference type="Gene3D" id="2.40.50.140">
    <property type="entry name" value="Nucleic acid-binding proteins"/>
    <property type="match status" value="1"/>
</dbReference>
<accession>A0A235BSR2</accession>
<dbReference type="EMBL" id="NOZP01000137">
    <property type="protein sequence ID" value="OYD14767.1"/>
    <property type="molecule type" value="Genomic_DNA"/>
</dbReference>
<dbReference type="InterPro" id="IPR004365">
    <property type="entry name" value="NA-bd_OB_tRNA"/>
</dbReference>
<dbReference type="SUPFAM" id="SSF50249">
    <property type="entry name" value="Nucleic acid-binding proteins"/>
    <property type="match status" value="1"/>
</dbReference>
<dbReference type="GO" id="GO:0005737">
    <property type="term" value="C:cytoplasm"/>
    <property type="evidence" value="ECO:0007669"/>
    <property type="project" value="UniProtKB-SubCell"/>
</dbReference>
<dbReference type="CDD" id="cd04323">
    <property type="entry name" value="AsnRS_cyto_like_N"/>
    <property type="match status" value="1"/>
</dbReference>
<dbReference type="NCBIfam" id="NF003483">
    <property type="entry name" value="PRK05159.1"/>
    <property type="match status" value="1"/>
</dbReference>
<comment type="subunit">
    <text evidence="7">Homodimer.</text>
</comment>
<dbReference type="EC" id="6.1.1.22" evidence="7"/>
<proteinExistence type="inferred from homology"/>
<dbReference type="CDD" id="cd00776">
    <property type="entry name" value="AsxRS_core"/>
    <property type="match status" value="1"/>
</dbReference>
<dbReference type="InterPro" id="IPR004364">
    <property type="entry name" value="Aa-tRNA-synt_II"/>
</dbReference>
<dbReference type="GO" id="GO:0003676">
    <property type="term" value="F:nucleic acid binding"/>
    <property type="evidence" value="ECO:0007669"/>
    <property type="project" value="InterPro"/>
</dbReference>
<keyword evidence="3 7" id="KW-0547">Nucleotide-binding</keyword>
<dbReference type="Proteomes" id="UP000215559">
    <property type="component" value="Unassembled WGS sequence"/>
</dbReference>
<dbReference type="Pfam" id="PF01336">
    <property type="entry name" value="tRNA_anti-codon"/>
    <property type="match status" value="1"/>
</dbReference>
<dbReference type="Gene3D" id="3.30.930.10">
    <property type="entry name" value="Bira Bifunctional Protein, Domain 2"/>
    <property type="match status" value="1"/>
</dbReference>
<feature type="domain" description="Aminoacyl-transfer RNA synthetases class-II family profile" evidence="8">
    <location>
        <begin position="132"/>
        <end position="421"/>
    </location>
</feature>
<dbReference type="InterPro" id="IPR006195">
    <property type="entry name" value="aa-tRNA-synth_II"/>
</dbReference>